<dbReference type="EMBL" id="LSLI01000105">
    <property type="protein sequence ID" value="KXS31041.1"/>
    <property type="molecule type" value="Genomic_DNA"/>
</dbReference>
<evidence type="ECO:0000256" key="4">
    <source>
        <dbReference type="ARBA" id="ARBA00022989"/>
    </source>
</evidence>
<comment type="subcellular location">
    <subcellularLocation>
        <location evidence="1">Cell membrane</location>
        <topology evidence="1">Multi-pass membrane protein</topology>
    </subcellularLocation>
</comment>
<proteinExistence type="predicted"/>
<feature type="transmembrane region" description="Helical" evidence="6">
    <location>
        <begin position="106"/>
        <end position="124"/>
    </location>
</feature>
<dbReference type="PANTHER" id="PTHR10010:SF46">
    <property type="entry name" value="SODIUM-DEPENDENT PHOSPHATE TRANSPORT PROTEIN 2B"/>
    <property type="match status" value="1"/>
</dbReference>
<organism evidence="7 8">
    <name type="scientific">Candidatus Gallionella acididurans</name>
    <dbReference type="NCBI Taxonomy" id="1796491"/>
    <lineage>
        <taxon>Bacteria</taxon>
        <taxon>Pseudomonadati</taxon>
        <taxon>Pseudomonadota</taxon>
        <taxon>Betaproteobacteria</taxon>
        <taxon>Nitrosomonadales</taxon>
        <taxon>Gallionellaceae</taxon>
        <taxon>Gallionella</taxon>
    </lineage>
</organism>
<dbReference type="Proteomes" id="UP000070578">
    <property type="component" value="Unassembled WGS sequence"/>
</dbReference>
<keyword evidence="3 6" id="KW-0812">Transmembrane</keyword>
<dbReference type="PANTHER" id="PTHR10010">
    <property type="entry name" value="SOLUTE CARRIER FAMILY 34 SODIUM PHOSPHATE , MEMBER 2-RELATED"/>
    <property type="match status" value="1"/>
</dbReference>
<protein>
    <submittedName>
        <fullName evidence="7">Na/Pi-cotransporter family protein</fullName>
    </submittedName>
</protein>
<name>A0A139BPY1_9PROT</name>
<dbReference type="NCBIfam" id="NF037997">
    <property type="entry name" value="Na_Pi_symport"/>
    <property type="match status" value="1"/>
</dbReference>
<accession>A0A139BPY1</accession>
<dbReference type="GO" id="GO:0005886">
    <property type="term" value="C:plasma membrane"/>
    <property type="evidence" value="ECO:0007669"/>
    <property type="project" value="UniProtKB-SubCell"/>
</dbReference>
<dbReference type="InterPro" id="IPR003841">
    <property type="entry name" value="Na/Pi_transpt"/>
</dbReference>
<dbReference type="GO" id="GO:0005436">
    <property type="term" value="F:sodium:phosphate symporter activity"/>
    <property type="evidence" value="ECO:0007669"/>
    <property type="project" value="InterPro"/>
</dbReference>
<feature type="transmembrane region" description="Helical" evidence="6">
    <location>
        <begin position="78"/>
        <end position="100"/>
    </location>
</feature>
<evidence type="ECO:0000256" key="3">
    <source>
        <dbReference type="ARBA" id="ARBA00022692"/>
    </source>
</evidence>
<dbReference type="Pfam" id="PF02690">
    <property type="entry name" value="Na_Pi_cotrans"/>
    <property type="match status" value="2"/>
</dbReference>
<feature type="transmembrane region" description="Helical" evidence="6">
    <location>
        <begin position="47"/>
        <end position="71"/>
    </location>
</feature>
<comment type="caution">
    <text evidence="7">The sequence shown here is derived from an EMBL/GenBank/DDBJ whole genome shotgun (WGS) entry which is preliminary data.</text>
</comment>
<evidence type="ECO:0000313" key="8">
    <source>
        <dbReference type="Proteomes" id="UP000070578"/>
    </source>
</evidence>
<reference evidence="7 8" key="2">
    <citation type="submission" date="2016-03" db="EMBL/GenBank/DDBJ databases">
        <title>New uncultured bacterium of the family Gallionellaceae from acid mine drainage: description and reconstruction of genome based on metagenomic analysis of microbial community.</title>
        <authorList>
            <person name="Kadnikov V."/>
            <person name="Ivasenko D."/>
            <person name="Beletsky A."/>
            <person name="Mardanov A."/>
            <person name="Danilova E."/>
            <person name="Pimenov N."/>
            <person name="Karnachuk O."/>
            <person name="Ravin N."/>
        </authorList>
    </citation>
    <scope>NUCLEOTIDE SEQUENCE [LARGE SCALE GENOMIC DNA]</scope>
    <source>
        <strain evidence="7">ShG14-8</strain>
    </source>
</reference>
<keyword evidence="2" id="KW-1003">Cell membrane</keyword>
<evidence type="ECO:0000256" key="5">
    <source>
        <dbReference type="ARBA" id="ARBA00023136"/>
    </source>
</evidence>
<gene>
    <name evidence="7" type="ORF">AWT59_2840</name>
</gene>
<evidence type="ECO:0000256" key="6">
    <source>
        <dbReference type="SAM" id="Phobius"/>
    </source>
</evidence>
<sequence length="532" mass="56611">MGMSAFESLLLGLGLFFVGLQWSGENLNKLAAGRLRLQVSSTHVSPWHSALWGMGFGALMQSATAVTFSMVNLVASAVLAPITALPVIVWANVGLTVMAFAVTLNIHPWVAVTVGIAGVLSGLLRAPVWRAAAAALFGVALMLYGLETMGANAALLQALPWFQTLSAVTTNLPLLAFAAGIVVAMLLQSNTGAALLIITLAGNGALDVHQAMMMIYGTNLGAIPLRAVLAAGMQGTSARLVRLEDLFCIVSGLLMVSLFYVESSTGWPLVGTAAIAMTHSIKTQLATVFLISNALPALLITPLLPQCWTFLQRLWPDTATEYASQPKYINDSSLADPSTAFDLAMLELARLTNHARTYLHDRQTAADAGAAFATLSDELGRFLTRLSGQANDAAMLKRQHLLREAFTLIRYIEQSVLEFCATAAALPESSSMRRSAMHLAAVIDLLLGQAGRALHGRAGADIDALQNVSRAHAPALAKARMLCRDAATTEQVVELRIMAQTLVDDAERIAWMVHRLARLLHSMASPPAQASV</sequence>
<dbReference type="GO" id="GO:0044341">
    <property type="term" value="P:sodium-dependent phosphate transport"/>
    <property type="evidence" value="ECO:0007669"/>
    <property type="project" value="InterPro"/>
</dbReference>
<dbReference type="AlphaFoldDB" id="A0A139BPY1"/>
<keyword evidence="4 6" id="KW-1133">Transmembrane helix</keyword>
<reference evidence="7 8" key="1">
    <citation type="submission" date="2016-02" db="EMBL/GenBank/DDBJ databases">
        <authorList>
            <person name="Wen L."/>
            <person name="He K."/>
            <person name="Yang H."/>
        </authorList>
    </citation>
    <scope>NUCLEOTIDE SEQUENCE [LARGE SCALE GENOMIC DNA]</scope>
    <source>
        <strain evidence="7">ShG14-8</strain>
    </source>
</reference>
<evidence type="ECO:0000313" key="7">
    <source>
        <dbReference type="EMBL" id="KXS31041.1"/>
    </source>
</evidence>
<feature type="transmembrane region" description="Helical" evidence="6">
    <location>
        <begin position="175"/>
        <end position="206"/>
    </location>
</feature>
<feature type="transmembrane region" description="Helical" evidence="6">
    <location>
        <begin position="131"/>
        <end position="155"/>
    </location>
</feature>
<keyword evidence="5 6" id="KW-0472">Membrane</keyword>
<evidence type="ECO:0000256" key="1">
    <source>
        <dbReference type="ARBA" id="ARBA00004651"/>
    </source>
</evidence>
<evidence type="ECO:0000256" key="2">
    <source>
        <dbReference type="ARBA" id="ARBA00022475"/>
    </source>
</evidence>